<feature type="domain" description="Methyltransferase putative zinc binding" evidence="1">
    <location>
        <begin position="11"/>
        <end position="72"/>
    </location>
</feature>
<dbReference type="Gene3D" id="3.40.50.150">
    <property type="entry name" value="Vaccinia Virus protein VP39"/>
    <property type="match status" value="1"/>
</dbReference>
<protein>
    <submittedName>
        <fullName evidence="3">Methyltransferase domain-containing protein</fullName>
    </submittedName>
</protein>
<dbReference type="InterPro" id="IPR013691">
    <property type="entry name" value="MeTrfase_14"/>
</dbReference>
<reference evidence="4" key="1">
    <citation type="submission" date="2020-06" db="EMBL/GenBank/DDBJ databases">
        <title>Nostoc edaphicum CCNP1411 genome.</title>
        <authorList>
            <person name="Fidor A."/>
            <person name="Grabski M."/>
            <person name="Gawor J."/>
            <person name="Gromadka R."/>
            <person name="Wegrzyn G."/>
            <person name="Mazur-Marzec H."/>
        </authorList>
    </citation>
    <scope>NUCLEOTIDE SEQUENCE [LARGE SCALE GENOMIC DNA]</scope>
    <source>
        <strain evidence="4">CCNP1411</strain>
    </source>
</reference>
<dbReference type="AlphaFoldDB" id="A0A7D7Q9M9"/>
<dbReference type="Pfam" id="PF08484">
    <property type="entry name" value="Methyltransf_14"/>
    <property type="match status" value="1"/>
</dbReference>
<name>A0A7D7Q9M9_9NOSO</name>
<dbReference type="RefSeq" id="WP_181931145.1">
    <property type="nucleotide sequence ID" value="NZ_CP054698.1"/>
</dbReference>
<dbReference type="Pfam" id="PF08421">
    <property type="entry name" value="Methyltransf_13"/>
    <property type="match status" value="1"/>
</dbReference>
<dbReference type="EMBL" id="CP054698">
    <property type="protein sequence ID" value="QMS87917.1"/>
    <property type="molecule type" value="Genomic_DNA"/>
</dbReference>
<evidence type="ECO:0000259" key="1">
    <source>
        <dbReference type="Pfam" id="PF08421"/>
    </source>
</evidence>
<dbReference type="SUPFAM" id="SSF53335">
    <property type="entry name" value="S-adenosyl-L-methionine-dependent methyltransferases"/>
    <property type="match status" value="1"/>
</dbReference>
<dbReference type="InterPro" id="IPR013630">
    <property type="entry name" value="Methyltransf_Zn-bd_dom_put"/>
</dbReference>
<keyword evidence="3" id="KW-0489">Methyltransferase</keyword>
<evidence type="ECO:0000313" key="3">
    <source>
        <dbReference type="EMBL" id="QMS87917.1"/>
    </source>
</evidence>
<dbReference type="Pfam" id="PF13489">
    <property type="entry name" value="Methyltransf_23"/>
    <property type="match status" value="1"/>
</dbReference>
<dbReference type="PANTHER" id="PTHR43861:SF5">
    <property type="entry name" value="BLL5978 PROTEIN"/>
    <property type="match status" value="1"/>
</dbReference>
<organism evidence="3 4">
    <name type="scientific">Nostoc edaphicum CCNP1411</name>
    <dbReference type="NCBI Taxonomy" id="1472755"/>
    <lineage>
        <taxon>Bacteria</taxon>
        <taxon>Bacillati</taxon>
        <taxon>Cyanobacteriota</taxon>
        <taxon>Cyanophyceae</taxon>
        <taxon>Nostocales</taxon>
        <taxon>Nostocaceae</taxon>
        <taxon>Nostoc</taxon>
    </lineage>
</organism>
<evidence type="ECO:0000259" key="2">
    <source>
        <dbReference type="Pfam" id="PF08484"/>
    </source>
</evidence>
<proteinExistence type="predicted"/>
<dbReference type="GO" id="GO:0008168">
    <property type="term" value="F:methyltransferase activity"/>
    <property type="evidence" value="ECO:0007669"/>
    <property type="project" value="UniProtKB-KW"/>
</dbReference>
<dbReference type="GO" id="GO:0032259">
    <property type="term" value="P:methylation"/>
    <property type="evidence" value="ECO:0007669"/>
    <property type="project" value="UniProtKB-KW"/>
</dbReference>
<keyword evidence="3" id="KW-0808">Transferase</keyword>
<evidence type="ECO:0000313" key="4">
    <source>
        <dbReference type="Proteomes" id="UP000514713"/>
    </source>
</evidence>
<feature type="domain" description="C-methyltransferase" evidence="2">
    <location>
        <begin position="252"/>
        <end position="410"/>
    </location>
</feature>
<dbReference type="Proteomes" id="UP000514713">
    <property type="component" value="Chromosome"/>
</dbReference>
<dbReference type="InterPro" id="IPR029063">
    <property type="entry name" value="SAM-dependent_MTases_sf"/>
</dbReference>
<keyword evidence="4" id="KW-1185">Reference proteome</keyword>
<dbReference type="Gene3D" id="3.40.50.720">
    <property type="entry name" value="NAD(P)-binding Rossmann-like Domain"/>
    <property type="match status" value="1"/>
</dbReference>
<dbReference type="PANTHER" id="PTHR43861">
    <property type="entry name" value="TRANS-ACONITATE 2-METHYLTRANSFERASE-RELATED"/>
    <property type="match status" value="1"/>
</dbReference>
<accession>A0A7D7Q9M9</accession>
<dbReference type="KEGG" id="ned:HUN01_10075"/>
<gene>
    <name evidence="3" type="ORF">HUN01_10075</name>
</gene>
<dbReference type="InterPro" id="IPR038576">
    <property type="entry name" value="Methyltransf_Zn-bd_dom_put_sf"/>
</dbReference>
<sequence length="416" mass="47530">MNLPKPITGNCMFCGAGLHHTFVDLGMSPPCESYRSLKQLNEVEPFYPLHVYVCEECFLVQLQEYISPENIFSDYAYFSSYSDSWLQHAKKYVDLVVERFQLNQESQVIEIASNDGYLLQYFVGKDIPALGIEPAVNVAEVAIKKGIPTVVKFFGQETAKEQVAKGKQADLLLGNNVLAHTPYLNDFVKGMKIILKPHGVITMEFPHLMRLIEENQFDTIYHEHFSYFSFLTVEKIFAAHGLTIFDVEELTTHGGSLRIYARHSEDSSKAISHQVSELKYREETAGFTKLEYYFSFGEQVKETKRKLLDFLIKVKREGKSIVGYGAPGKGNTLLNYCGIRTDFLEYTVDRNPYKQGQFLPGTHIPIFHPDKIAETKPDYVLILPWNLKNEIMAQIAYIRDWGGQFVVPIPEVNVYS</sequence>
<dbReference type="Gene3D" id="6.20.50.110">
    <property type="entry name" value="Methyltransferase, zinc-binding domain"/>
    <property type="match status" value="1"/>
</dbReference>